<reference evidence="3 4" key="1">
    <citation type="submission" date="2024-03" db="EMBL/GenBank/DDBJ databases">
        <authorList>
            <person name="Brejova B."/>
        </authorList>
    </citation>
    <scope>NUCLEOTIDE SEQUENCE [LARGE SCALE GENOMIC DNA]</scope>
    <source>
        <strain evidence="3 4">CBS 14171</strain>
    </source>
</reference>
<organism evidence="3 4">
    <name type="scientific">Lodderomyces beijingensis</name>
    <dbReference type="NCBI Taxonomy" id="1775926"/>
    <lineage>
        <taxon>Eukaryota</taxon>
        <taxon>Fungi</taxon>
        <taxon>Dikarya</taxon>
        <taxon>Ascomycota</taxon>
        <taxon>Saccharomycotina</taxon>
        <taxon>Pichiomycetes</taxon>
        <taxon>Debaryomycetaceae</taxon>
        <taxon>Candida/Lodderomyces clade</taxon>
        <taxon>Lodderomyces</taxon>
    </lineage>
</organism>
<protein>
    <submittedName>
        <fullName evidence="3">Uncharacterized protein</fullName>
    </submittedName>
</protein>
<dbReference type="EMBL" id="OZ022405">
    <property type="protein sequence ID" value="CAK9436093.1"/>
    <property type="molecule type" value="Genomic_DNA"/>
</dbReference>
<accession>A0ABP0ZG70</accession>
<feature type="compositionally biased region" description="Polar residues" evidence="1">
    <location>
        <begin position="119"/>
        <end position="143"/>
    </location>
</feature>
<feature type="chain" id="PRO_5047006369" evidence="2">
    <location>
        <begin position="21"/>
        <end position="192"/>
    </location>
</feature>
<feature type="signal peptide" evidence="2">
    <location>
        <begin position="1"/>
        <end position="20"/>
    </location>
</feature>
<evidence type="ECO:0000256" key="2">
    <source>
        <dbReference type="SAM" id="SignalP"/>
    </source>
</evidence>
<dbReference type="RefSeq" id="XP_066827589.1">
    <property type="nucleotide sequence ID" value="XM_066976595.1"/>
</dbReference>
<proteinExistence type="predicted"/>
<feature type="region of interest" description="Disordered" evidence="1">
    <location>
        <begin position="77"/>
        <end position="143"/>
    </location>
</feature>
<keyword evidence="2" id="KW-0732">Signal</keyword>
<sequence length="192" mass="19669">MRSFKFTSLLLLAASSLVSAQTEGEDTTSYEGTTTVTTIPAVTATTTVPGQVNVEGIVYIWTNEEGVLTTTTVYVTTETGPVEQPPATSSEEPVVETSAAEPASSSGETPAETTEAPVSATTTAPAESSVTVPAETSSQDNLTALAPNVSTISVDVPEGDYATSTTTTYTTLLGGETAVLELVVLYTQVCSA</sequence>
<evidence type="ECO:0000313" key="4">
    <source>
        <dbReference type="Proteomes" id="UP001497383"/>
    </source>
</evidence>
<keyword evidence="4" id="KW-1185">Reference proteome</keyword>
<dbReference type="Proteomes" id="UP001497383">
    <property type="component" value="Chromosome 1"/>
</dbReference>
<gene>
    <name evidence="3" type="ORF">LODBEIA_P06510</name>
</gene>
<name>A0ABP0ZG70_9ASCO</name>
<dbReference type="GeneID" id="92205847"/>
<evidence type="ECO:0000313" key="3">
    <source>
        <dbReference type="EMBL" id="CAK9436093.1"/>
    </source>
</evidence>
<feature type="compositionally biased region" description="Polar residues" evidence="1">
    <location>
        <begin position="103"/>
        <end position="112"/>
    </location>
</feature>
<evidence type="ECO:0000256" key="1">
    <source>
        <dbReference type="SAM" id="MobiDB-lite"/>
    </source>
</evidence>